<evidence type="ECO:0000256" key="1">
    <source>
        <dbReference type="SAM" id="MobiDB-lite"/>
    </source>
</evidence>
<evidence type="ECO:0000313" key="3">
    <source>
        <dbReference type="Proteomes" id="UP000006690"/>
    </source>
</evidence>
<evidence type="ECO:0000313" key="2">
    <source>
        <dbReference type="EMBL" id="BAK10300.1"/>
    </source>
</evidence>
<name>A0A0H3L0P4_PANAA</name>
<dbReference type="HOGENOM" id="CLU_090642_0_0_6"/>
<feature type="region of interest" description="Disordered" evidence="1">
    <location>
        <begin position="241"/>
        <end position="268"/>
    </location>
</feature>
<dbReference type="KEGG" id="paj:PAJ_0220"/>
<gene>
    <name evidence="2" type="ordered locus">PAJ_0220</name>
</gene>
<dbReference type="AlphaFoldDB" id="A0A0H3L0P4"/>
<dbReference type="EMBL" id="AP012032">
    <property type="protein sequence ID" value="BAK10300.1"/>
    <property type="molecule type" value="Genomic_DNA"/>
</dbReference>
<proteinExistence type="predicted"/>
<dbReference type="Proteomes" id="UP000006690">
    <property type="component" value="Chromosome"/>
</dbReference>
<sequence length="268" mass="29367">MGGNALLRFVNILQRRILTRHSGYLRLDEKLSKKRKTGSDAFFNRFAVNFTGGRVVLDRQSGGVKKGNFRLVLSARFIAQQDFTYLSMNRVFTDDFSVQRVPGFPFLRALGQGIDNDFCPAENLRIELLLAALVGADGDDMGAGLDPTGFDQRPFASGGGNDNIGLLHRGLTALSHNHRNAKRAFNILFKGNTGCWRSAPRMNLLNLHYPDNGADLHSGLIAGAYHRNFFCPGARQRLHRNGTRGAGSQAGNQAAVHDAAQRTATGIK</sequence>
<protein>
    <submittedName>
        <fullName evidence="2">Uncharacterized protein</fullName>
    </submittedName>
</protein>
<organism evidence="2 3">
    <name type="scientific">Pantoea ananatis (strain AJ13355)</name>
    <dbReference type="NCBI Taxonomy" id="932677"/>
    <lineage>
        <taxon>Bacteria</taxon>
        <taxon>Pseudomonadati</taxon>
        <taxon>Pseudomonadota</taxon>
        <taxon>Gammaproteobacteria</taxon>
        <taxon>Enterobacterales</taxon>
        <taxon>Erwiniaceae</taxon>
        <taxon>Pantoea</taxon>
    </lineage>
</organism>
<accession>A0A0H3L0P4</accession>
<reference evidence="3" key="1">
    <citation type="journal article" date="2012" name="Appl. Microbiol. Biotechnol.">
        <title>The complete genome sequence of Pantoea ananatis AJ13355, an organism with great biotechnological potential.</title>
        <authorList>
            <person name="Hara Y."/>
            <person name="Kadotani N."/>
            <person name="Izui H."/>
            <person name="Katashkina J.I."/>
            <person name="Kuvaeva T.M."/>
            <person name="Andreeva I.G."/>
            <person name="Golubeva L.I."/>
            <person name="Malko D.B."/>
            <person name="Makeev V.J."/>
            <person name="Mashko S.V."/>
            <person name="Kozlov Y.I."/>
        </authorList>
    </citation>
    <scope>NUCLEOTIDE SEQUENCE [LARGE SCALE GENOMIC DNA]</scope>
    <source>
        <strain evidence="3">AJ13355</strain>
    </source>
</reference>